<feature type="compositionally biased region" description="Low complexity" evidence="4">
    <location>
        <begin position="713"/>
        <end position="725"/>
    </location>
</feature>
<feature type="domain" description="SH3" evidence="5">
    <location>
        <begin position="1372"/>
        <end position="1431"/>
    </location>
</feature>
<dbReference type="InterPro" id="IPR001452">
    <property type="entry name" value="SH3_domain"/>
</dbReference>
<feature type="domain" description="PX" evidence="6">
    <location>
        <begin position="1697"/>
        <end position="1823"/>
    </location>
</feature>
<feature type="compositionally biased region" description="Low complexity" evidence="4">
    <location>
        <begin position="2454"/>
        <end position="2476"/>
    </location>
</feature>
<feature type="compositionally biased region" description="Polar residues" evidence="4">
    <location>
        <begin position="172"/>
        <end position="181"/>
    </location>
</feature>
<feature type="domain" description="SH3" evidence="5">
    <location>
        <begin position="504"/>
        <end position="563"/>
    </location>
</feature>
<evidence type="ECO:0000313" key="7">
    <source>
        <dbReference type="EMBL" id="CAH3125940.1"/>
    </source>
</evidence>
<feature type="region of interest" description="Disordered" evidence="4">
    <location>
        <begin position="138"/>
        <end position="181"/>
    </location>
</feature>
<feature type="region of interest" description="Disordered" evidence="4">
    <location>
        <begin position="217"/>
        <end position="250"/>
    </location>
</feature>
<accession>A0ABN8NXI8</accession>
<feature type="compositionally biased region" description="Basic and acidic residues" evidence="4">
    <location>
        <begin position="233"/>
        <end position="243"/>
    </location>
</feature>
<dbReference type="InterPro" id="IPR036028">
    <property type="entry name" value="SH3-like_dom_sf"/>
</dbReference>
<evidence type="ECO:0000256" key="3">
    <source>
        <dbReference type="PROSITE-ProRule" id="PRU00192"/>
    </source>
</evidence>
<feature type="domain" description="SH3" evidence="5">
    <location>
        <begin position="2178"/>
        <end position="2237"/>
    </location>
</feature>
<feature type="domain" description="SH3" evidence="5">
    <location>
        <begin position="576"/>
        <end position="635"/>
    </location>
</feature>
<feature type="domain" description="SH3" evidence="5">
    <location>
        <begin position="271"/>
        <end position="330"/>
    </location>
</feature>
<feature type="region of interest" description="Disordered" evidence="4">
    <location>
        <begin position="1014"/>
        <end position="1035"/>
    </location>
</feature>
<dbReference type="PANTHER" id="PTHR15706:SF2">
    <property type="entry name" value="SH3 AND PX DOMAIN-CONTAINING PROTEIN 2A"/>
    <property type="match status" value="1"/>
</dbReference>
<comment type="caution">
    <text evidence="7">The sequence shown here is derived from an EMBL/GenBank/DDBJ whole genome shotgun (WGS) entry which is preliminary data.</text>
</comment>
<feature type="compositionally biased region" description="Low complexity" evidence="4">
    <location>
        <begin position="1575"/>
        <end position="1597"/>
    </location>
</feature>
<feature type="region of interest" description="Disordered" evidence="4">
    <location>
        <begin position="658"/>
        <end position="725"/>
    </location>
</feature>
<dbReference type="InterPro" id="IPR051228">
    <property type="entry name" value="NADPH_Oxidase/PX-Domain"/>
</dbReference>
<feature type="domain" description="SH3" evidence="5">
    <location>
        <begin position="1978"/>
        <end position="2037"/>
    </location>
</feature>
<dbReference type="SMART" id="SM00326">
    <property type="entry name" value="SH3"/>
    <property type="match status" value="10"/>
</dbReference>
<evidence type="ECO:0000256" key="2">
    <source>
        <dbReference type="ARBA" id="ARBA00022737"/>
    </source>
</evidence>
<feature type="compositionally biased region" description="Polar residues" evidence="4">
    <location>
        <begin position="1074"/>
        <end position="1083"/>
    </location>
</feature>
<feature type="domain" description="PX" evidence="6">
    <location>
        <begin position="1"/>
        <end position="106"/>
    </location>
</feature>
<feature type="region of interest" description="Disordered" evidence="4">
    <location>
        <begin position="776"/>
        <end position="834"/>
    </location>
</feature>
<feature type="compositionally biased region" description="Basic and acidic residues" evidence="4">
    <location>
        <begin position="1493"/>
        <end position="1503"/>
    </location>
</feature>
<feature type="region of interest" description="Disordered" evidence="4">
    <location>
        <begin position="2448"/>
        <end position="2506"/>
    </location>
</feature>
<feature type="region of interest" description="Disordered" evidence="4">
    <location>
        <begin position="364"/>
        <end position="390"/>
    </location>
</feature>
<organism evidence="7 8">
    <name type="scientific">Porites lobata</name>
    <dbReference type="NCBI Taxonomy" id="104759"/>
    <lineage>
        <taxon>Eukaryota</taxon>
        <taxon>Metazoa</taxon>
        <taxon>Cnidaria</taxon>
        <taxon>Anthozoa</taxon>
        <taxon>Hexacorallia</taxon>
        <taxon>Scleractinia</taxon>
        <taxon>Fungiina</taxon>
        <taxon>Poritidae</taxon>
        <taxon>Porites</taxon>
    </lineage>
</organism>
<feature type="region of interest" description="Disordered" evidence="4">
    <location>
        <begin position="2332"/>
        <end position="2400"/>
    </location>
</feature>
<feature type="compositionally biased region" description="Basic residues" evidence="4">
    <location>
        <begin position="677"/>
        <end position="688"/>
    </location>
</feature>
<evidence type="ECO:0000256" key="1">
    <source>
        <dbReference type="ARBA" id="ARBA00022443"/>
    </source>
</evidence>
<dbReference type="Gene3D" id="3.30.1520.10">
    <property type="entry name" value="Phox-like domain"/>
    <property type="match status" value="4"/>
</dbReference>
<sequence>AYKITVLYSDGSKMALRKTYEDFIELQGMVYDLLKQKGGYSKKTAKSLVKSLPELNNSFSQSLFKEDDLKKIERLEKFIKDLLILPAVVRNSESVNKFFGAFLEKTVTCERSKNEEELKKVNKVVEVLSGRDPLRTLPRSPLLGDRKNNAELFPDDLKPKSKSLPRSGLFGRTTSEPGIKANTNRAPVLTKRQFSVGVGIAEMFKGNLNFISNMTQAEHSQSADAPRIQPPSETKENHSRGEDTTGDTAETITGIEEPCIQMKSAQSENSPRGTKYLAISSYVAVESGEMSLQSGEEVEVLEKLSSGWWYVKKEIGEGWAPKTFLKPVQVFRSKFPDTLDLSQSKETLDGISEEKIVRESEMGFHVQEKQKSLSQTSENESQETESTEMDRRVKLVSVEGIQKRKTPDKNYVYILKVLWSDGSINIIYRKCSDFFFLQENLKKEFPKGTGKEIPVLKGRKFSENCEFCFKDGTCKRRQSLNKSSKANKTNESDNNDSVQISGPVVFEQYIAIADYKKKNKNDISLTAGDTVDVIEKSDFGWWLVDRDGELGWAPASHLEPTDDGAEITASRTFAPGQEEAYQSMQSYKARAEDELSFDIGVTLKVVEKNLDGWWLARYQGKEGWVPAVFLLRVVESDDSSPSSSGKICGLGDIVSSQRVSEESDSVTGRRSPPTRRSMVKRSIKKRPNKNVTPPQPTETKPKEKEQNQGDTISFSSGYHTSSSSSLSSLVSDVSIPETESVVQCALPGSSDSCVVSTAPKQVYSSSNLVTTLAQDANTSGSSVNGSALSSGRRSPIPSPRSKSPRRSPQPRIDEIKATPVESMSEKEQENDSQNTRYQAIYTYISQDKNEISINEGDIVEPAESRTCIRRPTHKYTDLIAKYILLNRAVVVTCNMSAEGKTVFEASVTGTFPSKNNGTVLEAYKITVLYSDGSKMALRKTYEDFIELQDLLILPAVVRNSESVNKFFGAFLEKTVTCERSKKEEELKKVNKVVEVLSGRDPLRTLPRSLIFSDDLKSKSKSPPRPGLFGRTISEPGIRANTTRAPVLTKRQFSVGVGIAEMFKENLNFISNMTQAEHSQSAATPQPPGETKESHSRGEDTTGDTEETITGIEEACIQLKSAQSENSPRGTKYLAISSYVAEESGEVSLQSGEEVEVFEKRSSGWWYVKKEMEEGWAPRTFLEPVQVLRSKSAETLDLAQCKETKGTIMRESEMGFQVQEKQRSLSQTSENESQETESTEMDRRVKLVSVEGIQKRKTPDKKYVSTANRKTSKKEFPKGTGKEIPVLKGDNNDSVQISGPVVFEQYIAIADYKKKNKNDISLTAGDTVDVIKKSEFGWWLVDREGELGWAPASHLEPSDDGVEITASRTFAPGQEEAYQSMQSYEARAEDELSFDIGVTLKVVEKNLDGWWLARYQGKEGWVPAVFLLRVVESDDSSPSSSGKICGLGDIVSSQRVSEESDSVTGRRSPPTRRILVKRSIKKRPNKNVTPPQPTERKPKEKEQNQGDTISFSSGYHTSSSSSLSSLVSDVSIPETESVVQCTLPGSSHSCVVSSAPKQVYSSSNLVTTLAQDANTSGSSVNGSALSSGRRSPIPSPRSKSPRRSPQPRIDEIRATPVEFISEKEQENDSQITRYQAIYTYISQDKNEITINEGDIVEPAESRTCIRRPTHKYTDLIAKSSSLNRAVLVTCNMSTEGKTVFEASVTGTFPSKNNGTVPEAYKITVLYSDGSKIALRKTYEDFIELQGTVYDLLKQNCGYSKKTAKSLVKSLPELKNSFSQSLFKEDDLKKIQRLEKFIKDLLILPAVVRNSESVNKFFGAFLEKTVTCERSKNEEELKKVNKMIEVLSGRDPLRTLPRSLIFSDDLKSKCKSPPRPGLFGRTISEPGIRANTTRAPVLTKRQFSVGVGIAEMFKENLNFISNMTQAEHSQSADAPRIQPPSETKENHSRGEDTTEDTEETITGIGEPCIQMKSAQSENSPRGTKYLAISSYVAEESGEVSLQPGEEVEVFEKRSSGWWYVKKEMEEGWAPRTFLEPVPVLGSKSPKTLDLSQCKEILDGINCEGPIVRESEMGFQVQEKQKSLSQTSENESQETESTEMDRRVKLVSVEGIQKRKTPDKKYVYILKVLWSDGNINIIYRQCSDFYFLQENLKKEFPKGTGKEIPVLKGDNNSGVQISGPVVFEQYIAIADYKKKNKNDISLTAGDTVDVIEKSEFGWWLVDREGELGWAPASHLEPTDDGAEITASRTFAPGQEEAYQSVQRYEARAEDELSFDIGVTLKVVEKNLDGWWLARYQGKEGWVPAVFLLRVVESDDSSPSSSGKICGLGDIVPSERVVSEESDSVTGRRSPPTRRSMVQRSIKKRPNKNVTPPQPIETRPKEKEQNHEDTISFSSGYHTSSSSSLSSLVSDVSIPETESVVQCALPGSSDSCVVSTAPKQVYSSSNLETTLAQDANTSGSSVNGSALSSGRRSPIPSPRSKSPRRSPHPRIDEIKATSVESMSEKEQENDSQITRYQAIYTYISQEKNEISINEGDIVEVLQRCSNGWWLLVSNNQLGWGPSNFLQPV</sequence>
<feature type="region of interest" description="Disordered" evidence="4">
    <location>
        <begin position="2075"/>
        <end position="2097"/>
    </location>
</feature>
<feature type="region of interest" description="Disordered" evidence="4">
    <location>
        <begin position="1257"/>
        <end position="1286"/>
    </location>
</feature>
<feature type="domain" description="SH3" evidence="5">
    <location>
        <begin position="2507"/>
        <end position="2564"/>
    </location>
</feature>
<dbReference type="SUPFAM" id="SSF50044">
    <property type="entry name" value="SH3-domain"/>
    <property type="match status" value="10"/>
</dbReference>
<reference evidence="7 8" key="1">
    <citation type="submission" date="2022-05" db="EMBL/GenBank/DDBJ databases">
        <authorList>
            <consortium name="Genoscope - CEA"/>
            <person name="William W."/>
        </authorList>
    </citation>
    <scope>NUCLEOTIDE SEQUENCE [LARGE SCALE GENOMIC DNA]</scope>
</reference>
<feature type="domain" description="SH3" evidence="5">
    <location>
        <begin position="1127"/>
        <end position="1186"/>
    </location>
</feature>
<dbReference type="Proteomes" id="UP001159405">
    <property type="component" value="Unassembled WGS sequence"/>
</dbReference>
<dbReference type="PANTHER" id="PTHR15706">
    <property type="entry name" value="SH3 MULTIPLE DOMAIN"/>
    <property type="match status" value="1"/>
</dbReference>
<feature type="compositionally biased region" description="Basic residues" evidence="4">
    <location>
        <begin position="1473"/>
        <end position="1484"/>
    </location>
</feature>
<dbReference type="EMBL" id="CALNXK010000041">
    <property type="protein sequence ID" value="CAH3125940.1"/>
    <property type="molecule type" value="Genomic_DNA"/>
</dbReference>
<name>A0ABN8NXI8_9CNID</name>
<feature type="region of interest" description="Disordered" evidence="4">
    <location>
        <begin position="1572"/>
        <end position="1613"/>
    </location>
</feature>
<dbReference type="InterPro" id="IPR036871">
    <property type="entry name" value="PX_dom_sf"/>
</dbReference>
<feature type="region of interest" description="Disordered" evidence="4">
    <location>
        <begin position="1212"/>
        <end position="1243"/>
    </location>
</feature>
<dbReference type="Pfam" id="PF00018">
    <property type="entry name" value="SH3_1"/>
    <property type="match status" value="7"/>
</dbReference>
<evidence type="ECO:0000313" key="8">
    <source>
        <dbReference type="Proteomes" id="UP001159405"/>
    </source>
</evidence>
<feature type="compositionally biased region" description="Basic and acidic residues" evidence="4">
    <location>
        <begin position="1940"/>
        <end position="1950"/>
    </location>
</feature>
<feature type="domain" description="SH3" evidence="5">
    <location>
        <begin position="1300"/>
        <end position="1359"/>
    </location>
</feature>
<feature type="region of interest" description="Disordered" evidence="4">
    <location>
        <begin position="1454"/>
        <end position="1516"/>
    </location>
</feature>
<feature type="compositionally biased region" description="Low complexity" evidence="4">
    <location>
        <begin position="779"/>
        <end position="801"/>
    </location>
</feature>
<keyword evidence="1 3" id="KW-0728">SH3 domain</keyword>
<feature type="compositionally biased region" description="Basic and acidic residues" evidence="4">
    <location>
        <begin position="1089"/>
        <end position="1099"/>
    </location>
</feature>
<dbReference type="Gene3D" id="2.30.30.40">
    <property type="entry name" value="SH3 Domains"/>
    <property type="match status" value="10"/>
</dbReference>
<feature type="region of interest" description="Disordered" evidence="4">
    <location>
        <begin position="1923"/>
        <end position="1959"/>
    </location>
</feature>
<keyword evidence="8" id="KW-1185">Reference proteome</keyword>
<feature type="domain" description="SH3" evidence="5">
    <location>
        <begin position="2250"/>
        <end position="2309"/>
    </location>
</feature>
<feature type="compositionally biased region" description="Basic and acidic residues" evidence="4">
    <location>
        <begin position="2374"/>
        <end position="2386"/>
    </location>
</feature>
<protein>
    <recommendedName>
        <fullName evidence="9">SH3 and PX domain-containing protein 2A</fullName>
    </recommendedName>
</protein>
<gene>
    <name evidence="7" type="ORF">PLOB_00032071</name>
</gene>
<evidence type="ECO:0008006" key="9">
    <source>
        <dbReference type="Google" id="ProtNLM"/>
    </source>
</evidence>
<keyword evidence="2" id="KW-0677">Repeat</keyword>
<dbReference type="InterPro" id="IPR001683">
    <property type="entry name" value="PX_dom"/>
</dbReference>
<feature type="non-terminal residue" evidence="7">
    <location>
        <position position="1"/>
    </location>
</feature>
<feature type="compositionally biased region" description="Low complexity" evidence="4">
    <location>
        <begin position="2388"/>
        <end position="2400"/>
    </location>
</feature>
<dbReference type="PROSITE" id="PS50002">
    <property type="entry name" value="SH3"/>
    <property type="match status" value="10"/>
</dbReference>
<dbReference type="PROSITE" id="PS50195">
    <property type="entry name" value="PX"/>
    <property type="match status" value="2"/>
</dbReference>
<evidence type="ECO:0000259" key="6">
    <source>
        <dbReference type="PROSITE" id="PS50195"/>
    </source>
</evidence>
<feature type="compositionally biased region" description="Basic and acidic residues" evidence="4">
    <location>
        <begin position="144"/>
        <end position="159"/>
    </location>
</feature>
<evidence type="ECO:0000259" key="5">
    <source>
        <dbReference type="PROSITE" id="PS50002"/>
    </source>
</evidence>
<dbReference type="Pfam" id="PF07653">
    <property type="entry name" value="SH3_2"/>
    <property type="match status" value="3"/>
</dbReference>
<dbReference type="SUPFAM" id="SSF64268">
    <property type="entry name" value="PX domain"/>
    <property type="match status" value="4"/>
</dbReference>
<evidence type="ECO:0000256" key="4">
    <source>
        <dbReference type="SAM" id="MobiDB-lite"/>
    </source>
</evidence>
<dbReference type="CDD" id="cd11856">
    <property type="entry name" value="SH3_p47phox_like"/>
    <property type="match status" value="4"/>
</dbReference>
<feature type="region of interest" description="Disordered" evidence="4">
    <location>
        <begin position="1074"/>
        <end position="1105"/>
    </location>
</feature>
<proteinExistence type="predicted"/>
<dbReference type="SMART" id="SM00312">
    <property type="entry name" value="PX"/>
    <property type="match status" value="1"/>
</dbReference>